<comment type="caution">
    <text evidence="1">The sequence shown here is derived from an EMBL/GenBank/DDBJ whole genome shotgun (WGS) entry which is preliminary data.</text>
</comment>
<reference evidence="1" key="1">
    <citation type="journal article" date="2015" name="Nature">
        <title>Complex archaea that bridge the gap between prokaryotes and eukaryotes.</title>
        <authorList>
            <person name="Spang A."/>
            <person name="Saw J.H."/>
            <person name="Jorgensen S.L."/>
            <person name="Zaremba-Niedzwiedzka K."/>
            <person name="Martijn J."/>
            <person name="Lind A.E."/>
            <person name="van Eijk R."/>
            <person name="Schleper C."/>
            <person name="Guy L."/>
            <person name="Ettema T.J."/>
        </authorList>
    </citation>
    <scope>NUCLEOTIDE SEQUENCE</scope>
</reference>
<gene>
    <name evidence="1" type="ORF">LCGC14_1609160</name>
</gene>
<proteinExistence type="predicted"/>
<accession>A0A0F9I8W4</accession>
<dbReference type="AlphaFoldDB" id="A0A0F9I8W4"/>
<organism evidence="1">
    <name type="scientific">marine sediment metagenome</name>
    <dbReference type="NCBI Taxonomy" id="412755"/>
    <lineage>
        <taxon>unclassified sequences</taxon>
        <taxon>metagenomes</taxon>
        <taxon>ecological metagenomes</taxon>
    </lineage>
</organism>
<name>A0A0F9I8W4_9ZZZZ</name>
<sequence>MKYNFKLQLDYDLEADTEEDAIIELTYIIGENWIDYADQGKLTETQLPESICDDGSIAVSR</sequence>
<protein>
    <submittedName>
        <fullName evidence="1">Uncharacterized protein</fullName>
    </submittedName>
</protein>
<dbReference type="EMBL" id="LAZR01013004">
    <property type="protein sequence ID" value="KKM24041.1"/>
    <property type="molecule type" value="Genomic_DNA"/>
</dbReference>
<evidence type="ECO:0000313" key="1">
    <source>
        <dbReference type="EMBL" id="KKM24041.1"/>
    </source>
</evidence>